<keyword evidence="3" id="KW-1185">Reference proteome</keyword>
<reference evidence="2 3" key="1">
    <citation type="submission" date="2021-08" db="EMBL/GenBank/DDBJ databases">
        <title>Draft Genome Sequence of Phanerochaete sordida strain YK-624.</title>
        <authorList>
            <person name="Mori T."/>
            <person name="Dohra H."/>
            <person name="Suzuki T."/>
            <person name="Kawagishi H."/>
            <person name="Hirai H."/>
        </authorList>
    </citation>
    <scope>NUCLEOTIDE SEQUENCE [LARGE SCALE GENOMIC DNA]</scope>
    <source>
        <strain evidence="2 3">YK-624</strain>
    </source>
</reference>
<dbReference type="PROSITE" id="PS50206">
    <property type="entry name" value="RHODANESE_3"/>
    <property type="match status" value="1"/>
</dbReference>
<proteinExistence type="predicted"/>
<dbReference type="EMBL" id="BPQB01000037">
    <property type="protein sequence ID" value="GJE94147.1"/>
    <property type="molecule type" value="Genomic_DNA"/>
</dbReference>
<protein>
    <submittedName>
        <fullName evidence="2">Rhodanese-like protein</fullName>
    </submittedName>
</protein>
<dbReference type="SUPFAM" id="SSF52821">
    <property type="entry name" value="Rhodanese/Cell cycle control phosphatase"/>
    <property type="match status" value="1"/>
</dbReference>
<dbReference type="OrthoDB" id="566238at2759"/>
<dbReference type="AlphaFoldDB" id="A0A9P3GED3"/>
<sequence length="178" mass="19887">MYARPLRSLQLYALRAHQPRRGFATPLHRVVFASPEPVPSAEDQRKALLRAYDEDWEARQITYDQLKPLTLAPHPDTVIVDVREPEELAAGAIPTAHNLPLTHVLAGALALDDAAFEAQFGWKKPSKAQEVIIYCKKGKRSSIAADSAKKVGYTNIVEYKGSWLDWATREGLKSPETK</sequence>
<dbReference type="InterPro" id="IPR001763">
    <property type="entry name" value="Rhodanese-like_dom"/>
</dbReference>
<organism evidence="2 3">
    <name type="scientific">Phanerochaete sordida</name>
    <dbReference type="NCBI Taxonomy" id="48140"/>
    <lineage>
        <taxon>Eukaryota</taxon>
        <taxon>Fungi</taxon>
        <taxon>Dikarya</taxon>
        <taxon>Basidiomycota</taxon>
        <taxon>Agaricomycotina</taxon>
        <taxon>Agaricomycetes</taxon>
        <taxon>Polyporales</taxon>
        <taxon>Phanerochaetaceae</taxon>
        <taxon>Phanerochaete</taxon>
    </lineage>
</organism>
<dbReference type="PANTHER" id="PTHR44086">
    <property type="entry name" value="THIOSULFATE SULFURTRANSFERASE RDL2, MITOCHONDRIAL-RELATED"/>
    <property type="match status" value="1"/>
</dbReference>
<dbReference type="Gene3D" id="3.40.250.10">
    <property type="entry name" value="Rhodanese-like domain"/>
    <property type="match status" value="1"/>
</dbReference>
<dbReference type="Proteomes" id="UP000703269">
    <property type="component" value="Unassembled WGS sequence"/>
</dbReference>
<comment type="caution">
    <text evidence="2">The sequence shown here is derived from an EMBL/GenBank/DDBJ whole genome shotgun (WGS) entry which is preliminary data.</text>
</comment>
<dbReference type="Pfam" id="PF00581">
    <property type="entry name" value="Rhodanese"/>
    <property type="match status" value="1"/>
</dbReference>
<accession>A0A9P3GED3</accession>
<dbReference type="SMART" id="SM00450">
    <property type="entry name" value="RHOD"/>
    <property type="match status" value="1"/>
</dbReference>
<evidence type="ECO:0000259" key="1">
    <source>
        <dbReference type="PROSITE" id="PS50206"/>
    </source>
</evidence>
<evidence type="ECO:0000313" key="2">
    <source>
        <dbReference type="EMBL" id="GJE94147.1"/>
    </source>
</evidence>
<evidence type="ECO:0000313" key="3">
    <source>
        <dbReference type="Proteomes" id="UP000703269"/>
    </source>
</evidence>
<dbReference type="GO" id="GO:0004792">
    <property type="term" value="F:thiosulfate-cyanide sulfurtransferase activity"/>
    <property type="evidence" value="ECO:0007669"/>
    <property type="project" value="TreeGrafter"/>
</dbReference>
<name>A0A9P3GED3_9APHY</name>
<gene>
    <name evidence="2" type="ORF">PsYK624_103150</name>
</gene>
<dbReference type="PANTHER" id="PTHR44086:SF10">
    <property type="entry name" value="THIOSULFATE SULFURTRANSFERASE_RHODANESE-LIKE DOMAIN-CONTAINING PROTEIN 3"/>
    <property type="match status" value="1"/>
</dbReference>
<dbReference type="InterPro" id="IPR036873">
    <property type="entry name" value="Rhodanese-like_dom_sf"/>
</dbReference>
<dbReference type="GO" id="GO:0005739">
    <property type="term" value="C:mitochondrion"/>
    <property type="evidence" value="ECO:0007669"/>
    <property type="project" value="TreeGrafter"/>
</dbReference>
<feature type="domain" description="Rhodanese" evidence="1">
    <location>
        <begin position="73"/>
        <end position="175"/>
    </location>
</feature>